<feature type="binding site" evidence="15">
    <location>
        <position position="105"/>
    </location>
    <ligand>
        <name>Mg(2+)</name>
        <dbReference type="ChEBI" id="CHEBI:18420"/>
    </ligand>
</feature>
<dbReference type="InterPro" id="IPR017961">
    <property type="entry name" value="DNA_pol_Y-fam_little_finger"/>
</dbReference>
<feature type="active site" evidence="15">
    <location>
        <position position="106"/>
    </location>
</feature>
<comment type="catalytic activity">
    <reaction evidence="14 15">
        <text>DNA(n) + a 2'-deoxyribonucleoside 5'-triphosphate = DNA(n+1) + diphosphate</text>
        <dbReference type="Rhea" id="RHEA:22508"/>
        <dbReference type="Rhea" id="RHEA-COMP:17339"/>
        <dbReference type="Rhea" id="RHEA-COMP:17340"/>
        <dbReference type="ChEBI" id="CHEBI:33019"/>
        <dbReference type="ChEBI" id="CHEBI:61560"/>
        <dbReference type="ChEBI" id="CHEBI:173112"/>
        <dbReference type="EC" id="2.7.7.7"/>
    </reaction>
</comment>
<comment type="similarity">
    <text evidence="2 15">Belongs to the DNA polymerase type-Y family.</text>
</comment>
<dbReference type="PANTHER" id="PTHR11076:SF33">
    <property type="entry name" value="DNA POLYMERASE KAPPA"/>
    <property type="match status" value="1"/>
</dbReference>
<comment type="function">
    <text evidence="15">Poorly processive, error-prone DNA polymerase involved in untargeted mutagenesis. Copies undamaged DNA at stalled replication forks, which arise in vivo from mismatched or misaligned primer ends. These misaligned primers can be extended by PolIV. Exhibits no 3'-5' exonuclease (proofreading) activity. May be involved in translesional synthesis, in conjunction with the beta clamp from PolIII.</text>
</comment>
<evidence type="ECO:0000256" key="15">
    <source>
        <dbReference type="HAMAP-Rule" id="MF_01113"/>
    </source>
</evidence>
<keyword evidence="3 15" id="KW-0515">Mutator protein</keyword>
<comment type="subunit">
    <text evidence="15">Monomer.</text>
</comment>
<dbReference type="SUPFAM" id="SSF100879">
    <property type="entry name" value="Lesion bypass DNA polymerase (Y-family), little finger domain"/>
    <property type="match status" value="1"/>
</dbReference>
<comment type="cofactor">
    <cofactor evidence="15">
        <name>Mg(2+)</name>
        <dbReference type="ChEBI" id="CHEBI:18420"/>
    </cofactor>
    <text evidence="15">Binds 2 magnesium ions per subunit.</text>
</comment>
<evidence type="ECO:0000256" key="16">
    <source>
        <dbReference type="SAM" id="MobiDB-lite"/>
    </source>
</evidence>
<evidence type="ECO:0000256" key="6">
    <source>
        <dbReference type="ARBA" id="ARBA00022695"/>
    </source>
</evidence>
<dbReference type="CDD" id="cd03586">
    <property type="entry name" value="PolY_Pol_IV_kappa"/>
    <property type="match status" value="1"/>
</dbReference>
<protein>
    <recommendedName>
        <fullName evidence="15">DNA polymerase IV</fullName>
        <shortName evidence="15">Pol IV</shortName>
        <ecNumber evidence="15">2.7.7.7</ecNumber>
    </recommendedName>
</protein>
<evidence type="ECO:0000256" key="9">
    <source>
        <dbReference type="ARBA" id="ARBA00022763"/>
    </source>
</evidence>
<evidence type="ECO:0000256" key="11">
    <source>
        <dbReference type="ARBA" id="ARBA00022932"/>
    </source>
</evidence>
<dbReference type="STRING" id="1325564.NSJP_0924"/>
<evidence type="ECO:0000256" key="3">
    <source>
        <dbReference type="ARBA" id="ARBA00022457"/>
    </source>
</evidence>
<keyword evidence="10 15" id="KW-0460">Magnesium</keyword>
<dbReference type="GO" id="GO:0006261">
    <property type="term" value="P:DNA-templated DNA replication"/>
    <property type="evidence" value="ECO:0007669"/>
    <property type="project" value="UniProtKB-UniRule"/>
</dbReference>
<dbReference type="RefSeq" id="WP_172834150.1">
    <property type="nucleotide sequence ID" value="NZ_LT828648.1"/>
</dbReference>
<dbReference type="Pfam" id="PF11798">
    <property type="entry name" value="IMS_HHH"/>
    <property type="match status" value="1"/>
</dbReference>
<feature type="site" description="Substrate discrimination" evidence="15">
    <location>
        <position position="16"/>
    </location>
</feature>
<dbReference type="InterPro" id="IPR043128">
    <property type="entry name" value="Rev_trsase/Diguanyl_cyclase"/>
</dbReference>
<dbReference type="InterPro" id="IPR043502">
    <property type="entry name" value="DNA/RNA_pol_sf"/>
</dbReference>
<evidence type="ECO:0000256" key="8">
    <source>
        <dbReference type="ARBA" id="ARBA00022723"/>
    </source>
</evidence>
<dbReference type="Gene3D" id="1.10.150.20">
    <property type="entry name" value="5' to 3' exonuclease, C-terminal subdomain"/>
    <property type="match status" value="1"/>
</dbReference>
<dbReference type="GO" id="GO:0005829">
    <property type="term" value="C:cytosol"/>
    <property type="evidence" value="ECO:0007669"/>
    <property type="project" value="TreeGrafter"/>
</dbReference>
<keyword evidence="12 15" id="KW-0238">DNA-binding</keyword>
<keyword evidence="8 15" id="KW-0479">Metal-binding</keyword>
<feature type="region of interest" description="Disordered" evidence="16">
    <location>
        <begin position="235"/>
        <end position="257"/>
    </location>
</feature>
<dbReference type="Proteomes" id="UP000192042">
    <property type="component" value="Chromosome I"/>
</dbReference>
<dbReference type="KEGG" id="nja:NSJP_0924"/>
<dbReference type="EMBL" id="LT828648">
    <property type="protein sequence ID" value="SLM47096.1"/>
    <property type="molecule type" value="Genomic_DNA"/>
</dbReference>
<keyword evidence="11 15" id="KW-0239">DNA-directed DNA polymerase</keyword>
<keyword evidence="5 15" id="KW-0808">Transferase</keyword>
<dbReference type="Pfam" id="PF00817">
    <property type="entry name" value="IMS"/>
    <property type="match status" value="1"/>
</dbReference>
<dbReference type="FunFam" id="3.40.1170.60:FF:000001">
    <property type="entry name" value="DNA polymerase IV"/>
    <property type="match status" value="1"/>
</dbReference>
<dbReference type="GO" id="GO:0000287">
    <property type="term" value="F:magnesium ion binding"/>
    <property type="evidence" value="ECO:0007669"/>
    <property type="project" value="UniProtKB-UniRule"/>
</dbReference>
<evidence type="ECO:0000256" key="5">
    <source>
        <dbReference type="ARBA" id="ARBA00022679"/>
    </source>
</evidence>
<sequence>MGWPRQIFFGDVDAMFASAAIVKAPELAGKPVAVGGQAPRGIIAAASYAARAFGVRSAMPTATAIRLCPELVLLQPDRPLYRQMHERMQGVTARLFPTVEWSSIDEFYVDTTDLHRVYPDPASLGRTIKQAIFDETGLCCTVGASTGKVTAKIAADAAKPDGLLIIPPGSEAAFLADRPLRALPGIGPKTGERLHTIGLRTIADLLDPRWETSLRPLFGQRLHWVRELAQGIDHDPVVPDRESKSMSHETTFERDTGDPASLERVLRGFLTALARELRQESLAAGSVTVKLKDARFAVTTKQRRFSRPLNYDPDMWPTVRMTLQDLMKPGALYRLAGLAVTSLTPAPSGLFDGRRSKAIEAMDAIIARHGSGVMGLGGVSRTDDE</sequence>
<comment type="subcellular location">
    <subcellularLocation>
        <location evidence="1 15">Cytoplasm</location>
    </subcellularLocation>
</comment>
<evidence type="ECO:0000256" key="1">
    <source>
        <dbReference type="ARBA" id="ARBA00004496"/>
    </source>
</evidence>
<evidence type="ECO:0000259" key="17">
    <source>
        <dbReference type="PROSITE" id="PS50173"/>
    </source>
</evidence>
<dbReference type="PROSITE" id="PS50173">
    <property type="entry name" value="UMUC"/>
    <property type="match status" value="1"/>
</dbReference>
<keyword evidence="6 15" id="KW-0548">Nucleotidyltransferase</keyword>
<dbReference type="Gene3D" id="3.30.70.270">
    <property type="match status" value="1"/>
</dbReference>
<dbReference type="InterPro" id="IPR050116">
    <property type="entry name" value="DNA_polymerase-Y"/>
</dbReference>
<dbReference type="GO" id="GO:0042276">
    <property type="term" value="P:error-prone translesion synthesis"/>
    <property type="evidence" value="ECO:0007669"/>
    <property type="project" value="TreeGrafter"/>
</dbReference>
<evidence type="ECO:0000256" key="10">
    <source>
        <dbReference type="ARBA" id="ARBA00022842"/>
    </source>
</evidence>
<organism evidence="18 19">
    <name type="scientific">Nitrospira japonica</name>
    <dbReference type="NCBI Taxonomy" id="1325564"/>
    <lineage>
        <taxon>Bacteria</taxon>
        <taxon>Pseudomonadati</taxon>
        <taxon>Nitrospirota</taxon>
        <taxon>Nitrospiria</taxon>
        <taxon>Nitrospirales</taxon>
        <taxon>Nitrospiraceae</taxon>
        <taxon>Nitrospira</taxon>
    </lineage>
</organism>
<evidence type="ECO:0000313" key="18">
    <source>
        <dbReference type="EMBL" id="SLM47096.1"/>
    </source>
</evidence>
<evidence type="ECO:0000313" key="19">
    <source>
        <dbReference type="Proteomes" id="UP000192042"/>
    </source>
</evidence>
<dbReference type="Gene3D" id="3.40.1170.60">
    <property type="match status" value="1"/>
</dbReference>
<dbReference type="InterPro" id="IPR001126">
    <property type="entry name" value="UmuC"/>
</dbReference>
<dbReference type="EC" id="2.7.7.7" evidence="15"/>
<gene>
    <name evidence="15 18" type="primary">dinB</name>
    <name evidence="18" type="ORF">NSJP_0924</name>
</gene>
<dbReference type="InterPro" id="IPR022880">
    <property type="entry name" value="DNApol_IV"/>
</dbReference>
<dbReference type="Pfam" id="PF11799">
    <property type="entry name" value="IMS_C"/>
    <property type="match status" value="1"/>
</dbReference>
<keyword evidence="13 15" id="KW-0234">DNA repair</keyword>
<reference evidence="18 19" key="1">
    <citation type="submission" date="2017-03" db="EMBL/GenBank/DDBJ databases">
        <authorList>
            <person name="Afonso C.L."/>
            <person name="Miller P.J."/>
            <person name="Scott M.A."/>
            <person name="Spackman E."/>
            <person name="Goraichik I."/>
            <person name="Dimitrov K.M."/>
            <person name="Suarez D.L."/>
            <person name="Swayne D.E."/>
        </authorList>
    </citation>
    <scope>NUCLEOTIDE SEQUENCE [LARGE SCALE GENOMIC DNA]</scope>
    <source>
        <strain evidence="18">Genome sequencing of Nitrospira japonica strain NJ11</strain>
    </source>
</reference>
<keyword evidence="9 15" id="KW-0227">DNA damage</keyword>
<proteinExistence type="inferred from homology"/>
<dbReference type="HAMAP" id="MF_01113">
    <property type="entry name" value="DNApol_IV"/>
    <property type="match status" value="1"/>
</dbReference>
<feature type="domain" description="UmuC" evidence="17">
    <location>
        <begin position="7"/>
        <end position="187"/>
    </location>
</feature>
<keyword evidence="7 15" id="KW-0235">DNA replication</keyword>
<keyword evidence="4 15" id="KW-0963">Cytoplasm</keyword>
<dbReference type="NCBIfam" id="NF002677">
    <property type="entry name" value="PRK02406.1"/>
    <property type="match status" value="1"/>
</dbReference>
<evidence type="ECO:0000256" key="14">
    <source>
        <dbReference type="ARBA" id="ARBA00049244"/>
    </source>
</evidence>
<name>A0A1W1I252_9BACT</name>
<keyword evidence="19" id="KW-1185">Reference proteome</keyword>
<dbReference type="PANTHER" id="PTHR11076">
    <property type="entry name" value="DNA REPAIR POLYMERASE UMUC / TRANSFERASE FAMILY MEMBER"/>
    <property type="match status" value="1"/>
</dbReference>
<dbReference type="GO" id="GO:0006281">
    <property type="term" value="P:DNA repair"/>
    <property type="evidence" value="ECO:0007669"/>
    <property type="project" value="UniProtKB-UniRule"/>
</dbReference>
<feature type="binding site" evidence="15">
    <location>
        <position position="11"/>
    </location>
    <ligand>
        <name>Mg(2+)</name>
        <dbReference type="ChEBI" id="CHEBI:18420"/>
    </ligand>
</feature>
<dbReference type="GO" id="GO:0003684">
    <property type="term" value="F:damaged DNA binding"/>
    <property type="evidence" value="ECO:0007669"/>
    <property type="project" value="InterPro"/>
</dbReference>
<evidence type="ECO:0000256" key="12">
    <source>
        <dbReference type="ARBA" id="ARBA00023125"/>
    </source>
</evidence>
<dbReference type="AlphaFoldDB" id="A0A1W1I252"/>
<evidence type="ECO:0000256" key="7">
    <source>
        <dbReference type="ARBA" id="ARBA00022705"/>
    </source>
</evidence>
<evidence type="ECO:0000256" key="2">
    <source>
        <dbReference type="ARBA" id="ARBA00010945"/>
    </source>
</evidence>
<evidence type="ECO:0000256" key="13">
    <source>
        <dbReference type="ARBA" id="ARBA00023204"/>
    </source>
</evidence>
<accession>A0A1W1I252</accession>
<dbReference type="InterPro" id="IPR036775">
    <property type="entry name" value="DNA_pol_Y-fam_lit_finger_sf"/>
</dbReference>
<dbReference type="InterPro" id="IPR024728">
    <property type="entry name" value="PolY_HhH_motif"/>
</dbReference>
<evidence type="ECO:0000256" key="4">
    <source>
        <dbReference type="ARBA" id="ARBA00022490"/>
    </source>
</evidence>
<dbReference type="GO" id="GO:0003887">
    <property type="term" value="F:DNA-directed DNA polymerase activity"/>
    <property type="evidence" value="ECO:0007669"/>
    <property type="project" value="UniProtKB-UniRule"/>
</dbReference>
<dbReference type="GO" id="GO:0009432">
    <property type="term" value="P:SOS response"/>
    <property type="evidence" value="ECO:0007669"/>
    <property type="project" value="TreeGrafter"/>
</dbReference>
<dbReference type="SUPFAM" id="SSF56672">
    <property type="entry name" value="DNA/RNA polymerases"/>
    <property type="match status" value="1"/>
</dbReference>
<dbReference type="Gene3D" id="3.30.1490.100">
    <property type="entry name" value="DNA polymerase, Y-family, little finger domain"/>
    <property type="match status" value="1"/>
</dbReference>